<keyword evidence="5 6" id="KW-0349">Heme</keyword>
<dbReference type="CDD" id="cd11073">
    <property type="entry name" value="CYP76-like"/>
    <property type="match status" value="1"/>
</dbReference>
<dbReference type="PRINTS" id="PR00385">
    <property type="entry name" value="P450"/>
</dbReference>
<dbReference type="Gene3D" id="1.10.630.10">
    <property type="entry name" value="Cytochrome P450"/>
    <property type="match status" value="1"/>
</dbReference>
<feature type="binding site" description="axial binding residue" evidence="5">
    <location>
        <position position="443"/>
    </location>
    <ligand>
        <name>heme</name>
        <dbReference type="ChEBI" id="CHEBI:30413"/>
    </ligand>
    <ligandPart>
        <name>Fe</name>
        <dbReference type="ChEBI" id="CHEBI:18248"/>
    </ligandPart>
</feature>
<proteinExistence type="inferred from homology"/>
<accession>A0AAV0JXU3</accession>
<dbReference type="InterPro" id="IPR017972">
    <property type="entry name" value="Cyt_P450_CS"/>
</dbReference>
<dbReference type="InterPro" id="IPR001128">
    <property type="entry name" value="Cyt_P450"/>
</dbReference>
<evidence type="ECO:0000256" key="4">
    <source>
        <dbReference type="ARBA" id="ARBA00023004"/>
    </source>
</evidence>
<keyword evidence="9" id="KW-1185">Reference proteome</keyword>
<keyword evidence="4 5" id="KW-0408">Iron</keyword>
<dbReference type="Proteomes" id="UP001154282">
    <property type="component" value="Unassembled WGS sequence"/>
</dbReference>
<evidence type="ECO:0000256" key="5">
    <source>
        <dbReference type="PIRSR" id="PIRSR602401-1"/>
    </source>
</evidence>
<evidence type="ECO:0000313" key="9">
    <source>
        <dbReference type="Proteomes" id="UP001154282"/>
    </source>
</evidence>
<keyword evidence="3 6" id="KW-0560">Oxidoreductase</keyword>
<name>A0AAV0JXU3_9ROSI</name>
<dbReference type="FunFam" id="1.10.630.10:FF:000007">
    <property type="entry name" value="Cytochrome P450 76C4"/>
    <property type="match status" value="1"/>
</dbReference>
<keyword evidence="6" id="KW-0503">Monooxygenase</keyword>
<evidence type="ECO:0000256" key="2">
    <source>
        <dbReference type="ARBA" id="ARBA00022723"/>
    </source>
</evidence>
<dbReference type="PANTHER" id="PTHR47950">
    <property type="entry name" value="CYTOCHROME P450, FAMILY 76, SUBFAMILY C, POLYPEPTIDE 5-RELATED"/>
    <property type="match status" value="1"/>
</dbReference>
<sequence length="500" mass="56009">MEDFLLSCLLCLLCTLTVLQFLARRPNKTPTNLPPGPARLPIIGNLHNLGDQPHKSLADLAKIHGPLMSLKLGQITTIVASSPAIAREILRKHDQALCDRQLILAIQALDHHQSGLPWLPVESKWRNLRKVCNSCLFTTQKLDSNQELRRRKIEELLEGVRRNVCEGKAVDIGREAFRATLNALSMTILSLDLANDDEGCAKEFKEIANGIMTEAGKSNLGDYYPVLGKMDLQGIQRRTRTHFRRARELFGSVVEGRLVKLKSESYVSGNDMLDTLLAFGDENSHGASMDTEQIKSLFLDLFIAGTDTTTRTLEWAMAELLRNPNALTKVQEELDQTIGKGNHLEESDIHRLPYLQSVIKETFRLHPAVPLLLPRKARSDVEIGEFTVPKDAQVLVNAWAIGRDPSVWDDPNSFVPERFMGSQVDVKGNQFELIPFGAGRRICPGLPLAIRMLHMMLGSLVHWFDWKLVDGIVPEALDMEEKFGLTMEKAKPLVAIPTLR</sequence>
<feature type="signal peptide" evidence="7">
    <location>
        <begin position="1"/>
        <end position="23"/>
    </location>
</feature>
<reference evidence="8" key="1">
    <citation type="submission" date="2022-08" db="EMBL/GenBank/DDBJ databases">
        <authorList>
            <person name="Gutierrez-Valencia J."/>
        </authorList>
    </citation>
    <scope>NUCLEOTIDE SEQUENCE</scope>
</reference>
<evidence type="ECO:0000256" key="6">
    <source>
        <dbReference type="RuleBase" id="RU000461"/>
    </source>
</evidence>
<dbReference type="AlphaFoldDB" id="A0AAV0JXU3"/>
<dbReference type="InterPro" id="IPR036396">
    <property type="entry name" value="Cyt_P450_sf"/>
</dbReference>
<organism evidence="8 9">
    <name type="scientific">Linum tenue</name>
    <dbReference type="NCBI Taxonomy" id="586396"/>
    <lineage>
        <taxon>Eukaryota</taxon>
        <taxon>Viridiplantae</taxon>
        <taxon>Streptophyta</taxon>
        <taxon>Embryophyta</taxon>
        <taxon>Tracheophyta</taxon>
        <taxon>Spermatophyta</taxon>
        <taxon>Magnoliopsida</taxon>
        <taxon>eudicotyledons</taxon>
        <taxon>Gunneridae</taxon>
        <taxon>Pentapetalae</taxon>
        <taxon>rosids</taxon>
        <taxon>fabids</taxon>
        <taxon>Malpighiales</taxon>
        <taxon>Linaceae</taxon>
        <taxon>Linum</taxon>
    </lineage>
</organism>
<keyword evidence="7" id="KW-0732">Signal</keyword>
<dbReference type="GO" id="GO:0004497">
    <property type="term" value="F:monooxygenase activity"/>
    <property type="evidence" value="ECO:0007669"/>
    <property type="project" value="UniProtKB-KW"/>
</dbReference>
<evidence type="ECO:0000256" key="1">
    <source>
        <dbReference type="ARBA" id="ARBA00010617"/>
    </source>
</evidence>
<evidence type="ECO:0000256" key="3">
    <source>
        <dbReference type="ARBA" id="ARBA00023002"/>
    </source>
</evidence>
<comment type="caution">
    <text evidence="8">The sequence shown here is derived from an EMBL/GenBank/DDBJ whole genome shotgun (WGS) entry which is preliminary data.</text>
</comment>
<dbReference type="PRINTS" id="PR00463">
    <property type="entry name" value="EP450I"/>
</dbReference>
<evidence type="ECO:0000313" key="8">
    <source>
        <dbReference type="EMBL" id="CAI0414094.1"/>
    </source>
</evidence>
<dbReference type="Pfam" id="PF00067">
    <property type="entry name" value="p450"/>
    <property type="match status" value="1"/>
</dbReference>
<dbReference type="SUPFAM" id="SSF48264">
    <property type="entry name" value="Cytochrome P450"/>
    <property type="match status" value="1"/>
</dbReference>
<gene>
    <name evidence="8" type="ORF">LITE_LOCUS16179</name>
</gene>
<evidence type="ECO:0000256" key="7">
    <source>
        <dbReference type="SAM" id="SignalP"/>
    </source>
</evidence>
<dbReference type="PANTHER" id="PTHR47950:SF48">
    <property type="entry name" value="CYTOCHROME P450 FAMILY PROTEIN, EXPRESSED"/>
    <property type="match status" value="1"/>
</dbReference>
<dbReference type="GO" id="GO:0005506">
    <property type="term" value="F:iron ion binding"/>
    <property type="evidence" value="ECO:0007669"/>
    <property type="project" value="InterPro"/>
</dbReference>
<comment type="cofactor">
    <cofactor evidence="5">
        <name>heme</name>
        <dbReference type="ChEBI" id="CHEBI:30413"/>
    </cofactor>
</comment>
<dbReference type="InterPro" id="IPR002401">
    <property type="entry name" value="Cyt_P450_E_grp-I"/>
</dbReference>
<keyword evidence="2 5" id="KW-0479">Metal-binding</keyword>
<dbReference type="EMBL" id="CAMGYJ010000005">
    <property type="protein sequence ID" value="CAI0414094.1"/>
    <property type="molecule type" value="Genomic_DNA"/>
</dbReference>
<evidence type="ECO:0008006" key="10">
    <source>
        <dbReference type="Google" id="ProtNLM"/>
    </source>
</evidence>
<comment type="similarity">
    <text evidence="1 6">Belongs to the cytochrome P450 family.</text>
</comment>
<feature type="chain" id="PRO_5043830038" description="Cytochrome P450" evidence="7">
    <location>
        <begin position="24"/>
        <end position="500"/>
    </location>
</feature>
<dbReference type="GO" id="GO:0020037">
    <property type="term" value="F:heme binding"/>
    <property type="evidence" value="ECO:0007669"/>
    <property type="project" value="InterPro"/>
</dbReference>
<dbReference type="PROSITE" id="PS00086">
    <property type="entry name" value="CYTOCHROME_P450"/>
    <property type="match status" value="1"/>
</dbReference>
<dbReference type="GO" id="GO:0016705">
    <property type="term" value="F:oxidoreductase activity, acting on paired donors, with incorporation or reduction of molecular oxygen"/>
    <property type="evidence" value="ECO:0007669"/>
    <property type="project" value="InterPro"/>
</dbReference>
<protein>
    <recommendedName>
        <fullName evidence="10">Cytochrome P450</fullName>
    </recommendedName>
</protein>